<feature type="coiled-coil region" evidence="1">
    <location>
        <begin position="171"/>
        <end position="205"/>
    </location>
</feature>
<keyword evidence="4" id="KW-1185">Reference proteome</keyword>
<feature type="region of interest" description="Disordered" evidence="2">
    <location>
        <begin position="24"/>
        <end position="55"/>
    </location>
</feature>
<evidence type="ECO:0000313" key="3">
    <source>
        <dbReference type="EMBL" id="CAD8148832.1"/>
    </source>
</evidence>
<evidence type="ECO:0000256" key="2">
    <source>
        <dbReference type="SAM" id="MobiDB-lite"/>
    </source>
</evidence>
<gene>
    <name evidence="3" type="ORF">POCTA_138.1.T0210322</name>
</gene>
<organism evidence="3 4">
    <name type="scientific">Paramecium octaurelia</name>
    <dbReference type="NCBI Taxonomy" id="43137"/>
    <lineage>
        <taxon>Eukaryota</taxon>
        <taxon>Sar</taxon>
        <taxon>Alveolata</taxon>
        <taxon>Ciliophora</taxon>
        <taxon>Intramacronucleata</taxon>
        <taxon>Oligohymenophorea</taxon>
        <taxon>Peniculida</taxon>
        <taxon>Parameciidae</taxon>
        <taxon>Paramecium</taxon>
    </lineage>
</organism>
<keyword evidence="1" id="KW-0175">Coiled coil</keyword>
<evidence type="ECO:0000256" key="1">
    <source>
        <dbReference type="SAM" id="Coils"/>
    </source>
</evidence>
<dbReference type="EMBL" id="CAJJDP010000021">
    <property type="protein sequence ID" value="CAD8148832.1"/>
    <property type="molecule type" value="Genomic_DNA"/>
</dbReference>
<proteinExistence type="predicted"/>
<comment type="caution">
    <text evidence="3">The sequence shown here is derived from an EMBL/GenBank/DDBJ whole genome shotgun (WGS) entry which is preliminary data.</text>
</comment>
<feature type="compositionally biased region" description="Polar residues" evidence="2">
    <location>
        <begin position="32"/>
        <end position="41"/>
    </location>
</feature>
<name>A0A8S1TD77_PAROT</name>
<sequence>MIESSQIFLNLWIKSTCKENQRIENGKHESKIQNQNSSGSKVSRIRKQRTDHESRRKDIITQNNYQQMKNQCDNLIYKNESLNDELQFERHKFQNFPSFDKRDFIPPNFQEQIKNLKKKLEVDFKNNNQFSQELERIICNKYETIIQLDLDKQKLLTKLKLQTNSCIIIQEEDSQQNVYELQQNLEQSRKQIKKQNNNFVKNNNNSMN</sequence>
<accession>A0A8S1TD77</accession>
<dbReference type="AlphaFoldDB" id="A0A8S1TD77"/>
<evidence type="ECO:0000313" key="4">
    <source>
        <dbReference type="Proteomes" id="UP000683925"/>
    </source>
</evidence>
<reference evidence="3" key="1">
    <citation type="submission" date="2021-01" db="EMBL/GenBank/DDBJ databases">
        <authorList>
            <consortium name="Genoscope - CEA"/>
            <person name="William W."/>
        </authorList>
    </citation>
    <scope>NUCLEOTIDE SEQUENCE</scope>
</reference>
<protein>
    <submittedName>
        <fullName evidence="3">Uncharacterized protein</fullName>
    </submittedName>
</protein>
<dbReference type="Proteomes" id="UP000683925">
    <property type="component" value="Unassembled WGS sequence"/>
</dbReference>